<keyword evidence="2 5" id="KW-0812">Transmembrane</keyword>
<gene>
    <name evidence="7" type="ORF">DX116_13820</name>
</gene>
<comment type="caution">
    <text evidence="7">The sequence shown here is derived from an EMBL/GenBank/DDBJ whole genome shotgun (WGS) entry which is preliminary data.</text>
</comment>
<dbReference type="InterPro" id="IPR052165">
    <property type="entry name" value="Membrane_assoc_protease"/>
</dbReference>
<keyword evidence="3 5" id="KW-1133">Transmembrane helix</keyword>
<comment type="subcellular location">
    <subcellularLocation>
        <location evidence="1">Membrane</location>
        <topology evidence="1">Multi-pass membrane protein</topology>
    </subcellularLocation>
</comment>
<dbReference type="PANTHER" id="PTHR33507">
    <property type="entry name" value="INNER MEMBRANE PROTEIN YBBJ"/>
    <property type="match status" value="1"/>
</dbReference>
<protein>
    <submittedName>
        <fullName evidence="7">NfeD family protein</fullName>
    </submittedName>
</protein>
<keyword evidence="8" id="KW-1185">Reference proteome</keyword>
<evidence type="ECO:0000256" key="2">
    <source>
        <dbReference type="ARBA" id="ARBA00022692"/>
    </source>
</evidence>
<dbReference type="EMBL" id="QUBR01000002">
    <property type="protein sequence ID" value="REK70231.1"/>
    <property type="molecule type" value="Genomic_DNA"/>
</dbReference>
<dbReference type="OrthoDB" id="9792945at2"/>
<evidence type="ECO:0000256" key="3">
    <source>
        <dbReference type="ARBA" id="ARBA00022989"/>
    </source>
</evidence>
<dbReference type="PANTHER" id="PTHR33507:SF3">
    <property type="entry name" value="INNER MEMBRANE PROTEIN YBBJ"/>
    <property type="match status" value="1"/>
</dbReference>
<dbReference type="Proteomes" id="UP000265581">
    <property type="component" value="Unassembled WGS sequence"/>
</dbReference>
<evidence type="ECO:0000313" key="8">
    <source>
        <dbReference type="Proteomes" id="UP000265581"/>
    </source>
</evidence>
<evidence type="ECO:0000313" key="7">
    <source>
        <dbReference type="EMBL" id="REK70231.1"/>
    </source>
</evidence>
<dbReference type="InterPro" id="IPR012340">
    <property type="entry name" value="NA-bd_OB-fold"/>
</dbReference>
<proteinExistence type="predicted"/>
<dbReference type="GO" id="GO:0005886">
    <property type="term" value="C:plasma membrane"/>
    <property type="evidence" value="ECO:0007669"/>
    <property type="project" value="TreeGrafter"/>
</dbReference>
<organism evidence="7 8">
    <name type="scientific">Aeromicrobium endophyticum</name>
    <dbReference type="NCBI Taxonomy" id="2292704"/>
    <lineage>
        <taxon>Bacteria</taxon>
        <taxon>Bacillati</taxon>
        <taxon>Actinomycetota</taxon>
        <taxon>Actinomycetes</taxon>
        <taxon>Propionibacteriales</taxon>
        <taxon>Nocardioidaceae</taxon>
        <taxon>Aeromicrobium</taxon>
    </lineage>
</organism>
<dbReference type="Gene3D" id="2.40.50.140">
    <property type="entry name" value="Nucleic acid-binding proteins"/>
    <property type="match status" value="1"/>
</dbReference>
<sequence>MTDWIRDHAWAAWLGLAVVLAVVEMLSLDLVLLMFAVGAIAAGAAAGLGAPVWITVPIFAIVSLLLLFLVRPSVVAKLHAGPTLQTGHANLVGTTAVVVEPVDARQGRVQLRGELWSARTELDTVLDTGAEVLVVRIDGATAVVTSATASPLSKES</sequence>
<feature type="transmembrane region" description="Helical" evidence="5">
    <location>
        <begin position="50"/>
        <end position="70"/>
    </location>
</feature>
<dbReference type="RefSeq" id="WP_119704829.1">
    <property type="nucleotide sequence ID" value="NZ_JBHSOI010000002.1"/>
</dbReference>
<evidence type="ECO:0000256" key="1">
    <source>
        <dbReference type="ARBA" id="ARBA00004141"/>
    </source>
</evidence>
<dbReference type="Pfam" id="PF01957">
    <property type="entry name" value="NfeD"/>
    <property type="match status" value="1"/>
</dbReference>
<name>A0A371P2V5_9ACTN</name>
<feature type="transmembrane region" description="Helical" evidence="5">
    <location>
        <begin position="12"/>
        <end position="44"/>
    </location>
</feature>
<evidence type="ECO:0000256" key="5">
    <source>
        <dbReference type="SAM" id="Phobius"/>
    </source>
</evidence>
<dbReference type="SUPFAM" id="SSF141322">
    <property type="entry name" value="NfeD domain-like"/>
    <property type="match status" value="1"/>
</dbReference>
<keyword evidence="4 5" id="KW-0472">Membrane</keyword>
<reference evidence="7 8" key="1">
    <citation type="submission" date="2018-08" db="EMBL/GenBank/DDBJ databases">
        <title>Aeromicrobium sp. M2KJ-4, whole genome shotgun sequence.</title>
        <authorList>
            <person name="Tuo L."/>
        </authorList>
    </citation>
    <scope>NUCLEOTIDE SEQUENCE [LARGE SCALE GENOMIC DNA]</scope>
    <source>
        <strain evidence="7 8">M2KJ-4</strain>
    </source>
</reference>
<dbReference type="InterPro" id="IPR002810">
    <property type="entry name" value="NfeD-like_C"/>
</dbReference>
<evidence type="ECO:0000259" key="6">
    <source>
        <dbReference type="Pfam" id="PF01957"/>
    </source>
</evidence>
<accession>A0A371P2V5</accession>
<evidence type="ECO:0000256" key="4">
    <source>
        <dbReference type="ARBA" id="ARBA00023136"/>
    </source>
</evidence>
<feature type="domain" description="NfeD-like C-terminal" evidence="6">
    <location>
        <begin position="90"/>
        <end position="144"/>
    </location>
</feature>
<dbReference type="AlphaFoldDB" id="A0A371P2V5"/>